<keyword evidence="1" id="KW-1133">Transmembrane helix</keyword>
<sequence length="136" mass="15657">MKIPFVGMKARPLSQIEIFRAREFMDKFFTSPQLPASSFFKTTVGFDNGKQYNVSVLLLTNFWKREPIQCLYAFADKGIGGKGFLIIWNSITVFLAYTYLLCRKYRTEWEVASLKGGKIEISISFMNVSFSFYGIP</sequence>
<comment type="caution">
    <text evidence="2">The sequence shown here is derived from an EMBL/GenBank/DDBJ whole genome shotgun (WGS) entry which is preliminary data.</text>
</comment>
<keyword evidence="3" id="KW-1185">Reference proteome</keyword>
<proteinExistence type="predicted"/>
<reference evidence="2 3" key="1">
    <citation type="submission" date="2012-05" db="EMBL/GenBank/DDBJ databases">
        <title>Recombination and specialization in a pathogen metapopulation.</title>
        <authorList>
            <person name="Gardiner A."/>
            <person name="Kemen E."/>
            <person name="Schultz-Larsen T."/>
            <person name="MacLean D."/>
            <person name="Van Oosterhout C."/>
            <person name="Jones J.D.G."/>
        </authorList>
    </citation>
    <scope>NUCLEOTIDE SEQUENCE [LARGE SCALE GENOMIC DNA]</scope>
    <source>
        <strain evidence="2 3">Ac Nc2</strain>
    </source>
</reference>
<gene>
    <name evidence="2" type="ORF">BN9_111500</name>
</gene>
<organism evidence="2 3">
    <name type="scientific">Albugo candida</name>
    <dbReference type="NCBI Taxonomy" id="65357"/>
    <lineage>
        <taxon>Eukaryota</taxon>
        <taxon>Sar</taxon>
        <taxon>Stramenopiles</taxon>
        <taxon>Oomycota</taxon>
        <taxon>Peronosporomycetes</taxon>
        <taxon>Albuginales</taxon>
        <taxon>Albuginaceae</taxon>
        <taxon>Albugo</taxon>
    </lineage>
</organism>
<dbReference type="AlphaFoldDB" id="A0A024FU23"/>
<evidence type="ECO:0000313" key="3">
    <source>
        <dbReference type="Proteomes" id="UP000053237"/>
    </source>
</evidence>
<dbReference type="EMBL" id="CAIX01000336">
    <property type="protein sequence ID" value="CCI10653.1"/>
    <property type="molecule type" value="Genomic_DNA"/>
</dbReference>
<accession>A0A024FU23</accession>
<protein>
    <submittedName>
        <fullName evidence="2">Uncharacterized protein</fullName>
    </submittedName>
</protein>
<keyword evidence="1" id="KW-0472">Membrane</keyword>
<dbReference type="InParanoid" id="A0A024FU23"/>
<keyword evidence="1" id="KW-0812">Transmembrane</keyword>
<evidence type="ECO:0000256" key="1">
    <source>
        <dbReference type="SAM" id="Phobius"/>
    </source>
</evidence>
<name>A0A024FU23_9STRA</name>
<dbReference type="Proteomes" id="UP000053237">
    <property type="component" value="Unassembled WGS sequence"/>
</dbReference>
<feature type="transmembrane region" description="Helical" evidence="1">
    <location>
        <begin position="83"/>
        <end position="102"/>
    </location>
</feature>
<evidence type="ECO:0000313" key="2">
    <source>
        <dbReference type="EMBL" id="CCI10653.1"/>
    </source>
</evidence>